<feature type="domain" description="FHA" evidence="2">
    <location>
        <begin position="99"/>
        <end position="151"/>
    </location>
</feature>
<dbReference type="eggNOG" id="COG1716">
    <property type="taxonomic scope" value="Bacteria"/>
</dbReference>
<protein>
    <recommendedName>
        <fullName evidence="2">FHA domain-containing protein</fullName>
    </recommendedName>
</protein>
<accession>A0A096B2M6</accession>
<organism evidence="3 4">
    <name type="scientific">Flavonifractor plautii 1_3_50AFAA</name>
    <dbReference type="NCBI Taxonomy" id="742738"/>
    <lineage>
        <taxon>Bacteria</taxon>
        <taxon>Bacillati</taxon>
        <taxon>Bacillota</taxon>
        <taxon>Clostridia</taxon>
        <taxon>Eubacteriales</taxon>
        <taxon>Oscillospiraceae</taxon>
        <taxon>Flavonifractor</taxon>
    </lineage>
</organism>
<evidence type="ECO:0000313" key="3">
    <source>
        <dbReference type="EMBL" id="KGF53206.1"/>
    </source>
</evidence>
<keyword evidence="4" id="KW-1185">Reference proteome</keyword>
<dbReference type="InterPro" id="IPR008984">
    <property type="entry name" value="SMAD_FHA_dom_sf"/>
</dbReference>
<dbReference type="EMBL" id="ADLO01000114">
    <property type="protein sequence ID" value="KGF53206.1"/>
    <property type="molecule type" value="Genomic_DNA"/>
</dbReference>
<evidence type="ECO:0000256" key="1">
    <source>
        <dbReference type="SAM" id="Phobius"/>
    </source>
</evidence>
<dbReference type="PATRIC" id="fig|742738.3.peg.3822"/>
<dbReference type="InterPro" id="IPR000253">
    <property type="entry name" value="FHA_dom"/>
</dbReference>
<keyword evidence="1" id="KW-0812">Transmembrane</keyword>
<dbReference type="HOGENOM" id="CLU_089612_1_0_9"/>
<dbReference type="Proteomes" id="UP000029585">
    <property type="component" value="Unassembled WGS sequence"/>
</dbReference>
<dbReference type="Pfam" id="PF00498">
    <property type="entry name" value="FHA"/>
    <property type="match status" value="1"/>
</dbReference>
<feature type="transmembrane region" description="Helical" evidence="1">
    <location>
        <begin position="32"/>
        <end position="50"/>
    </location>
</feature>
<keyword evidence="1" id="KW-0472">Membrane</keyword>
<dbReference type="AlphaFoldDB" id="A0A096B2M6"/>
<dbReference type="Gene3D" id="2.60.200.20">
    <property type="match status" value="1"/>
</dbReference>
<keyword evidence="1" id="KW-1133">Transmembrane helix</keyword>
<feature type="transmembrane region" description="Helical" evidence="1">
    <location>
        <begin position="7"/>
        <end position="26"/>
    </location>
</feature>
<evidence type="ECO:0000313" key="4">
    <source>
        <dbReference type="Proteomes" id="UP000029585"/>
    </source>
</evidence>
<evidence type="ECO:0000259" key="2">
    <source>
        <dbReference type="PROSITE" id="PS50006"/>
    </source>
</evidence>
<comment type="caution">
    <text evidence="3">The sequence shown here is derived from an EMBL/GenBank/DDBJ whole genome shotgun (WGS) entry which is preliminary data.</text>
</comment>
<sequence length="184" mass="20115">MTKKRVVDFLLALTGGAIALVGYFYIEDWYYWVVALGGGLLMLIFLILMVRDGRAGPEPPVRPADGMAHPPAGSLTEIVLLNEEDQALSSWTLYGKTGMVIGRDSGENQVNINLANSTYAGTVDVEHAVLNYSAGSWYVEDLNSKNGVSVQKGDKRKYKLAPGHPCLLARGDILYIGLVRLMIR</sequence>
<dbReference type="SUPFAM" id="SSF49879">
    <property type="entry name" value="SMAD/FHA domain"/>
    <property type="match status" value="1"/>
</dbReference>
<reference evidence="3 4" key="1">
    <citation type="submission" date="2011-08" db="EMBL/GenBank/DDBJ databases">
        <title>The Genome Sequence of Clostridium orbiscindens 1_3_50AFAA.</title>
        <authorList>
            <consortium name="The Broad Institute Genome Sequencing Platform"/>
            <person name="Earl A."/>
            <person name="Ward D."/>
            <person name="Feldgarden M."/>
            <person name="Gevers D."/>
            <person name="Daigneault M."/>
            <person name="Strauss J."/>
            <person name="Allen-Vercoe E."/>
            <person name="Young S.K."/>
            <person name="Zeng Q."/>
            <person name="Gargeya S."/>
            <person name="Fitzgerald M."/>
            <person name="Haas B."/>
            <person name="Abouelleil A."/>
            <person name="Alvarado L."/>
            <person name="Arachchi H.M."/>
            <person name="Berlin A."/>
            <person name="Brown A."/>
            <person name="Chapman S.B."/>
            <person name="Chen Z."/>
            <person name="Dunbar C."/>
            <person name="Freedman E."/>
            <person name="Gearin G."/>
            <person name="Gellesch M."/>
            <person name="Goldberg J."/>
            <person name="Griggs A."/>
            <person name="Gujja S."/>
            <person name="Heiman D."/>
            <person name="Howarth C."/>
            <person name="Larson L."/>
            <person name="Lui A."/>
            <person name="MacDonald P.J.P."/>
            <person name="Montmayeur A."/>
            <person name="Murphy C."/>
            <person name="Neiman D."/>
            <person name="Pearson M."/>
            <person name="Priest M."/>
            <person name="Roberts A."/>
            <person name="Saif S."/>
            <person name="Shea T."/>
            <person name="Shenoy N."/>
            <person name="Sisk P."/>
            <person name="Stolte C."/>
            <person name="Sykes S."/>
            <person name="Wortman J."/>
            <person name="Nusbaum C."/>
            <person name="Birren B."/>
        </authorList>
    </citation>
    <scope>NUCLEOTIDE SEQUENCE [LARGE SCALE GENOMIC DNA]</scope>
    <source>
        <strain evidence="3 4">1_3_50AFAA</strain>
    </source>
</reference>
<dbReference type="CDD" id="cd00060">
    <property type="entry name" value="FHA"/>
    <property type="match status" value="1"/>
</dbReference>
<name>A0A096B2M6_FLAPL</name>
<proteinExistence type="predicted"/>
<gene>
    <name evidence="3" type="ORF">HMPREF9460_03715</name>
</gene>
<dbReference type="RefSeq" id="WP_024724296.1">
    <property type="nucleotide sequence ID" value="NZ_KN174167.1"/>
</dbReference>
<dbReference type="PROSITE" id="PS50006">
    <property type="entry name" value="FHA_DOMAIN"/>
    <property type="match status" value="1"/>
</dbReference>